<proteinExistence type="predicted"/>
<accession>A0A0V0XIX4</accession>
<gene>
    <name evidence="1" type="ORF">T4E_1114</name>
</gene>
<dbReference type="AlphaFoldDB" id="A0A0V0XIX4"/>
<feature type="non-terminal residue" evidence="1">
    <location>
        <position position="1"/>
    </location>
</feature>
<reference evidence="1 2" key="1">
    <citation type="submission" date="2015-01" db="EMBL/GenBank/DDBJ databases">
        <title>Evolution of Trichinella species and genotypes.</title>
        <authorList>
            <person name="Korhonen P.K."/>
            <person name="Edoardo P."/>
            <person name="Giuseppe L.R."/>
            <person name="Gasser R.B."/>
        </authorList>
    </citation>
    <scope>NUCLEOTIDE SEQUENCE [LARGE SCALE GENOMIC DNA]</scope>
    <source>
        <strain evidence="1">ISS141</strain>
    </source>
</reference>
<sequence>LPRVGSSVSSARLLARPSLFGDGPVLAGAFPFLSASRFDDDIATTKQQTMSICFIKQSKAKTNDDVTTTAAFSPMPTPFPTPTTVLRIRSSCPILYTMQTESHHCSILSRRNAKDETSNTQEKKMENEFNGLTFRFK</sequence>
<dbReference type="EMBL" id="JYDU01000264">
    <property type="protein sequence ID" value="KRX87828.1"/>
    <property type="molecule type" value="Genomic_DNA"/>
</dbReference>
<evidence type="ECO:0000313" key="2">
    <source>
        <dbReference type="Proteomes" id="UP000054815"/>
    </source>
</evidence>
<organism evidence="1 2">
    <name type="scientific">Trichinella pseudospiralis</name>
    <name type="common">Parasitic roundworm</name>
    <dbReference type="NCBI Taxonomy" id="6337"/>
    <lineage>
        <taxon>Eukaryota</taxon>
        <taxon>Metazoa</taxon>
        <taxon>Ecdysozoa</taxon>
        <taxon>Nematoda</taxon>
        <taxon>Enoplea</taxon>
        <taxon>Dorylaimia</taxon>
        <taxon>Trichinellida</taxon>
        <taxon>Trichinellidae</taxon>
        <taxon>Trichinella</taxon>
    </lineage>
</organism>
<evidence type="ECO:0000313" key="1">
    <source>
        <dbReference type="EMBL" id="KRX87828.1"/>
    </source>
</evidence>
<protein>
    <submittedName>
        <fullName evidence="1">Uncharacterized protein</fullName>
    </submittedName>
</protein>
<name>A0A0V0XIX4_TRIPS</name>
<comment type="caution">
    <text evidence="1">The sequence shown here is derived from an EMBL/GenBank/DDBJ whole genome shotgun (WGS) entry which is preliminary data.</text>
</comment>
<dbReference type="Proteomes" id="UP000054815">
    <property type="component" value="Unassembled WGS sequence"/>
</dbReference>